<organism evidence="1 2">
    <name type="scientific">Zostera marina</name>
    <name type="common">Eelgrass</name>
    <dbReference type="NCBI Taxonomy" id="29655"/>
    <lineage>
        <taxon>Eukaryota</taxon>
        <taxon>Viridiplantae</taxon>
        <taxon>Streptophyta</taxon>
        <taxon>Embryophyta</taxon>
        <taxon>Tracheophyta</taxon>
        <taxon>Spermatophyta</taxon>
        <taxon>Magnoliopsida</taxon>
        <taxon>Liliopsida</taxon>
        <taxon>Zosteraceae</taxon>
        <taxon>Zostera</taxon>
    </lineage>
</organism>
<dbReference type="EMBL" id="LFYR01001193">
    <property type="protein sequence ID" value="KMZ64027.1"/>
    <property type="molecule type" value="Genomic_DNA"/>
</dbReference>
<evidence type="ECO:0000313" key="2">
    <source>
        <dbReference type="Proteomes" id="UP000036987"/>
    </source>
</evidence>
<proteinExistence type="predicted"/>
<dbReference type="Proteomes" id="UP000036987">
    <property type="component" value="Unassembled WGS sequence"/>
</dbReference>
<name>A0A0K9P729_ZOSMR</name>
<evidence type="ECO:0000313" key="1">
    <source>
        <dbReference type="EMBL" id="KMZ64027.1"/>
    </source>
</evidence>
<comment type="caution">
    <text evidence="1">The sequence shown here is derived from an EMBL/GenBank/DDBJ whole genome shotgun (WGS) entry which is preliminary data.</text>
</comment>
<dbReference type="AlphaFoldDB" id="A0A0K9P729"/>
<dbReference type="OrthoDB" id="48057at2759"/>
<reference evidence="2" key="1">
    <citation type="journal article" date="2016" name="Nature">
        <title>The genome of the seagrass Zostera marina reveals angiosperm adaptation to the sea.</title>
        <authorList>
            <person name="Olsen J.L."/>
            <person name="Rouze P."/>
            <person name="Verhelst B."/>
            <person name="Lin Y.-C."/>
            <person name="Bayer T."/>
            <person name="Collen J."/>
            <person name="Dattolo E."/>
            <person name="De Paoli E."/>
            <person name="Dittami S."/>
            <person name="Maumus F."/>
            <person name="Michel G."/>
            <person name="Kersting A."/>
            <person name="Lauritano C."/>
            <person name="Lohaus R."/>
            <person name="Toepel M."/>
            <person name="Tonon T."/>
            <person name="Vanneste K."/>
            <person name="Amirebrahimi M."/>
            <person name="Brakel J."/>
            <person name="Bostroem C."/>
            <person name="Chovatia M."/>
            <person name="Grimwood J."/>
            <person name="Jenkins J.W."/>
            <person name="Jueterbock A."/>
            <person name="Mraz A."/>
            <person name="Stam W.T."/>
            <person name="Tice H."/>
            <person name="Bornberg-Bauer E."/>
            <person name="Green P.J."/>
            <person name="Pearson G.A."/>
            <person name="Procaccini G."/>
            <person name="Duarte C.M."/>
            <person name="Schmutz J."/>
            <person name="Reusch T.B.H."/>
            <person name="Van de Peer Y."/>
        </authorList>
    </citation>
    <scope>NUCLEOTIDE SEQUENCE [LARGE SCALE GENOMIC DNA]</scope>
    <source>
        <strain evidence="2">cv. Finnish</strain>
    </source>
</reference>
<accession>A0A0K9P729</accession>
<protein>
    <submittedName>
        <fullName evidence="1">Uncharacterized protein</fullName>
    </submittedName>
</protein>
<gene>
    <name evidence="1" type="ORF">ZOSMA_38G01390</name>
</gene>
<keyword evidence="2" id="KW-1185">Reference proteome</keyword>
<sequence>METDGSPVRSGCVDNSLERIKQQLSLGEGKCLLQGPLLKRSETVRCLLL</sequence>